<dbReference type="AlphaFoldDB" id="U2RVT5"/>
<evidence type="ECO:0000313" key="2">
    <source>
        <dbReference type="Proteomes" id="UP000016605"/>
    </source>
</evidence>
<proteinExistence type="predicted"/>
<reference evidence="1 2" key="1">
    <citation type="submission" date="2013-08" db="EMBL/GenBank/DDBJ databases">
        <authorList>
            <person name="Weinstock G."/>
            <person name="Sodergren E."/>
            <person name="Wylie T."/>
            <person name="Fulton L."/>
            <person name="Fulton R."/>
            <person name="Fronick C."/>
            <person name="O'Laughlin M."/>
            <person name="Godfrey J."/>
            <person name="Miner T."/>
            <person name="Herter B."/>
            <person name="Appelbaum E."/>
            <person name="Cordes M."/>
            <person name="Lek S."/>
            <person name="Wollam A."/>
            <person name="Pepin K.H."/>
            <person name="Palsikar V.B."/>
            <person name="Mitreva M."/>
            <person name="Wilson R.K."/>
        </authorList>
    </citation>
    <scope>NUCLEOTIDE SEQUENCE [LARGE SCALE GENOMIC DNA]</scope>
    <source>
        <strain evidence="1 2">ATCC 14665</strain>
    </source>
</reference>
<evidence type="ECO:0000313" key="1">
    <source>
        <dbReference type="EMBL" id="ERK72881.1"/>
    </source>
</evidence>
<gene>
    <name evidence="1" type="ORF">N136_00751</name>
</gene>
<dbReference type="Proteomes" id="UP000016605">
    <property type="component" value="Unassembled WGS sequence"/>
</dbReference>
<name>U2RVT5_LEIAQ</name>
<protein>
    <submittedName>
        <fullName evidence="1">Uncharacterized protein</fullName>
    </submittedName>
</protein>
<organism evidence="1 2">
    <name type="scientific">Leifsonia aquatica ATCC 14665</name>
    <dbReference type="NCBI Taxonomy" id="1358026"/>
    <lineage>
        <taxon>Bacteria</taxon>
        <taxon>Bacillati</taxon>
        <taxon>Actinomycetota</taxon>
        <taxon>Actinomycetes</taxon>
        <taxon>Micrococcales</taxon>
        <taxon>Microbacteriaceae</taxon>
        <taxon>Leifsonia</taxon>
    </lineage>
</organism>
<dbReference type="EMBL" id="AWVQ01000078">
    <property type="protein sequence ID" value="ERK72881.1"/>
    <property type="molecule type" value="Genomic_DNA"/>
</dbReference>
<dbReference type="HOGENOM" id="CLU_2382581_0_0_11"/>
<sequence>MLGDPLRVVLAEGLELDTCLAREVAGDDALGDLRVIVVRPHRAQLPRAFDLFIGAQFTLSRVPISARRRPVARPQLLIATATTAAVTTGPLAVA</sequence>
<comment type="caution">
    <text evidence="1">The sequence shown here is derived from an EMBL/GenBank/DDBJ whole genome shotgun (WGS) entry which is preliminary data.</text>
</comment>
<accession>U2RVT5</accession>